<dbReference type="KEGG" id="snep:Enr13x_10750"/>
<organism evidence="2 3">
    <name type="scientific">Stieleria neptunia</name>
    <dbReference type="NCBI Taxonomy" id="2527979"/>
    <lineage>
        <taxon>Bacteria</taxon>
        <taxon>Pseudomonadati</taxon>
        <taxon>Planctomycetota</taxon>
        <taxon>Planctomycetia</taxon>
        <taxon>Pirellulales</taxon>
        <taxon>Pirellulaceae</taxon>
        <taxon>Stieleria</taxon>
    </lineage>
</organism>
<dbReference type="Proteomes" id="UP000319004">
    <property type="component" value="Chromosome"/>
</dbReference>
<evidence type="ECO:0000256" key="1">
    <source>
        <dbReference type="SAM" id="MobiDB-lite"/>
    </source>
</evidence>
<reference evidence="2 3" key="1">
    <citation type="submission" date="2019-03" db="EMBL/GenBank/DDBJ databases">
        <title>Deep-cultivation of Planctomycetes and their phenomic and genomic characterization uncovers novel biology.</title>
        <authorList>
            <person name="Wiegand S."/>
            <person name="Jogler M."/>
            <person name="Boedeker C."/>
            <person name="Pinto D."/>
            <person name="Vollmers J."/>
            <person name="Rivas-Marin E."/>
            <person name="Kohn T."/>
            <person name="Peeters S.H."/>
            <person name="Heuer A."/>
            <person name="Rast P."/>
            <person name="Oberbeckmann S."/>
            <person name="Bunk B."/>
            <person name="Jeske O."/>
            <person name="Meyerdierks A."/>
            <person name="Storesund J.E."/>
            <person name="Kallscheuer N."/>
            <person name="Luecker S."/>
            <person name="Lage O.M."/>
            <person name="Pohl T."/>
            <person name="Merkel B.J."/>
            <person name="Hornburger P."/>
            <person name="Mueller R.-W."/>
            <person name="Bruemmer F."/>
            <person name="Labrenz M."/>
            <person name="Spormann A.M."/>
            <person name="Op den Camp H."/>
            <person name="Overmann J."/>
            <person name="Amann R."/>
            <person name="Jetten M.S.M."/>
            <person name="Mascher T."/>
            <person name="Medema M.H."/>
            <person name="Devos D.P."/>
            <person name="Kaster A.-K."/>
            <person name="Ovreas L."/>
            <person name="Rohde M."/>
            <person name="Galperin M.Y."/>
            <person name="Jogler C."/>
        </authorList>
    </citation>
    <scope>NUCLEOTIDE SEQUENCE [LARGE SCALE GENOMIC DNA]</scope>
    <source>
        <strain evidence="2 3">Enr13</strain>
    </source>
</reference>
<protein>
    <submittedName>
        <fullName evidence="2">Uncharacterized protein</fullName>
    </submittedName>
</protein>
<evidence type="ECO:0000313" key="2">
    <source>
        <dbReference type="EMBL" id="QDV41237.1"/>
    </source>
</evidence>
<dbReference type="EMBL" id="CP037423">
    <property type="protein sequence ID" value="QDV41237.1"/>
    <property type="molecule type" value="Genomic_DNA"/>
</dbReference>
<proteinExistence type="predicted"/>
<feature type="compositionally biased region" description="Basic and acidic residues" evidence="1">
    <location>
        <begin position="56"/>
        <end position="65"/>
    </location>
</feature>
<gene>
    <name evidence="2" type="ORF">Enr13x_10750</name>
</gene>
<accession>A0A518HK60</accession>
<evidence type="ECO:0000313" key="3">
    <source>
        <dbReference type="Proteomes" id="UP000319004"/>
    </source>
</evidence>
<dbReference type="AlphaFoldDB" id="A0A518HK60"/>
<feature type="region of interest" description="Disordered" evidence="1">
    <location>
        <begin position="34"/>
        <end position="65"/>
    </location>
</feature>
<name>A0A518HK60_9BACT</name>
<sequence length="201" mass="22415">MSDLASGIGFQPVIPALAGWKPIPLIFRALLNGNPGDQSKHRERSLRASRFPNPETQKEGRKISGRKTVVEKRGKRGNSVLAFPTRNFPTSISNRCITDGIIIGTPTPLRVVEVGKDPTQSLARAHEKPPGQVERAVPANTVRFTNFVNALHRRRGAIRVLISLVHFKHPKAIDSQGSPRCAFDRIRLFVKEKHPRTTQRE</sequence>
<keyword evidence="3" id="KW-1185">Reference proteome</keyword>